<dbReference type="InterPro" id="IPR006439">
    <property type="entry name" value="HAD-SF_hydro_IA"/>
</dbReference>
<evidence type="ECO:0000313" key="2">
    <source>
        <dbReference type="Proteomes" id="UP000015105"/>
    </source>
</evidence>
<organism evidence="1 2">
    <name type="scientific">Aegilops tauschii subsp. strangulata</name>
    <name type="common">Goatgrass</name>
    <dbReference type="NCBI Taxonomy" id="200361"/>
    <lineage>
        <taxon>Eukaryota</taxon>
        <taxon>Viridiplantae</taxon>
        <taxon>Streptophyta</taxon>
        <taxon>Embryophyta</taxon>
        <taxon>Tracheophyta</taxon>
        <taxon>Spermatophyta</taxon>
        <taxon>Magnoliopsida</taxon>
        <taxon>Liliopsida</taxon>
        <taxon>Poales</taxon>
        <taxon>Poaceae</taxon>
        <taxon>BOP clade</taxon>
        <taxon>Pooideae</taxon>
        <taxon>Triticodae</taxon>
        <taxon>Triticeae</taxon>
        <taxon>Triticinae</taxon>
        <taxon>Aegilops</taxon>
    </lineage>
</organism>
<name>A0A453NJM9_AEGTS</name>
<protein>
    <recommendedName>
        <fullName evidence="3">Haloacid dehalogenase-like hydrolase domain-containing protein 3</fullName>
    </recommendedName>
</protein>
<dbReference type="Proteomes" id="UP000015105">
    <property type="component" value="Chromosome 6D"/>
</dbReference>
<dbReference type="AlphaFoldDB" id="A0A453NJM9"/>
<reference evidence="2" key="1">
    <citation type="journal article" date="2014" name="Science">
        <title>Ancient hybridizations among the ancestral genomes of bread wheat.</title>
        <authorList>
            <consortium name="International Wheat Genome Sequencing Consortium,"/>
            <person name="Marcussen T."/>
            <person name="Sandve S.R."/>
            <person name="Heier L."/>
            <person name="Spannagl M."/>
            <person name="Pfeifer M."/>
            <person name="Jakobsen K.S."/>
            <person name="Wulff B.B."/>
            <person name="Steuernagel B."/>
            <person name="Mayer K.F."/>
            <person name="Olsen O.A."/>
        </authorList>
    </citation>
    <scope>NUCLEOTIDE SEQUENCE [LARGE SCALE GENOMIC DNA]</scope>
    <source>
        <strain evidence="2">cv. AL8/78</strain>
    </source>
</reference>
<evidence type="ECO:0000313" key="1">
    <source>
        <dbReference type="EnsemblPlants" id="AET6Gv20397800.2"/>
    </source>
</evidence>
<dbReference type="InterPro" id="IPR036412">
    <property type="entry name" value="HAD-like_sf"/>
</dbReference>
<reference evidence="1" key="3">
    <citation type="journal article" date="2017" name="Nature">
        <title>Genome sequence of the progenitor of the wheat D genome Aegilops tauschii.</title>
        <authorList>
            <person name="Luo M.C."/>
            <person name="Gu Y.Q."/>
            <person name="Puiu D."/>
            <person name="Wang H."/>
            <person name="Twardziok S.O."/>
            <person name="Deal K.R."/>
            <person name="Huo N."/>
            <person name="Zhu T."/>
            <person name="Wang L."/>
            <person name="Wang Y."/>
            <person name="McGuire P.E."/>
            <person name="Liu S."/>
            <person name="Long H."/>
            <person name="Ramasamy R.K."/>
            <person name="Rodriguez J.C."/>
            <person name="Van S.L."/>
            <person name="Yuan L."/>
            <person name="Wang Z."/>
            <person name="Xia Z."/>
            <person name="Xiao L."/>
            <person name="Anderson O.D."/>
            <person name="Ouyang S."/>
            <person name="Liang Y."/>
            <person name="Zimin A.V."/>
            <person name="Pertea G."/>
            <person name="Qi P."/>
            <person name="Bennetzen J.L."/>
            <person name="Dai X."/>
            <person name="Dawson M.W."/>
            <person name="Muller H.G."/>
            <person name="Kugler K."/>
            <person name="Rivarola-Duarte L."/>
            <person name="Spannagl M."/>
            <person name="Mayer K.F.X."/>
            <person name="Lu F.H."/>
            <person name="Bevan M.W."/>
            <person name="Leroy P."/>
            <person name="Li P."/>
            <person name="You F.M."/>
            <person name="Sun Q."/>
            <person name="Liu Z."/>
            <person name="Lyons E."/>
            <person name="Wicker T."/>
            <person name="Salzberg S.L."/>
            <person name="Devos K.M."/>
            <person name="Dvorak J."/>
        </authorList>
    </citation>
    <scope>NUCLEOTIDE SEQUENCE [LARGE SCALE GENOMIC DNA]</scope>
    <source>
        <strain evidence="1">cv. AL8/78</strain>
    </source>
</reference>
<reference evidence="1" key="5">
    <citation type="journal article" date="2021" name="G3 (Bethesda)">
        <title>Aegilops tauschii genome assembly Aet v5.0 features greater sequence contiguity and improved annotation.</title>
        <authorList>
            <person name="Wang L."/>
            <person name="Zhu T."/>
            <person name="Rodriguez J.C."/>
            <person name="Deal K.R."/>
            <person name="Dubcovsky J."/>
            <person name="McGuire P.E."/>
            <person name="Lux T."/>
            <person name="Spannagl M."/>
            <person name="Mayer K.F.X."/>
            <person name="Baldrich P."/>
            <person name="Meyers B.C."/>
            <person name="Huo N."/>
            <person name="Gu Y.Q."/>
            <person name="Zhou H."/>
            <person name="Devos K.M."/>
            <person name="Bennetzen J.L."/>
            <person name="Unver T."/>
            <person name="Budak H."/>
            <person name="Gulick P.J."/>
            <person name="Galiba G."/>
            <person name="Kalapos B."/>
            <person name="Nelson D.R."/>
            <person name="Li P."/>
            <person name="You F.M."/>
            <person name="Luo M.C."/>
            <person name="Dvorak J."/>
        </authorList>
    </citation>
    <scope>NUCLEOTIDE SEQUENCE [LARGE SCALE GENOMIC DNA]</scope>
    <source>
        <strain evidence="1">cv. AL8/78</strain>
    </source>
</reference>
<dbReference type="PANTHER" id="PTHR47105:SF2">
    <property type="entry name" value="NPH3 DOMAIN-CONTAINING PROTEIN"/>
    <property type="match status" value="1"/>
</dbReference>
<dbReference type="SUPFAM" id="SSF56784">
    <property type="entry name" value="HAD-like"/>
    <property type="match status" value="1"/>
</dbReference>
<dbReference type="Pfam" id="PF00702">
    <property type="entry name" value="Hydrolase"/>
    <property type="match status" value="1"/>
</dbReference>
<dbReference type="NCBIfam" id="TIGR01549">
    <property type="entry name" value="HAD-SF-IA-v1"/>
    <property type="match status" value="1"/>
</dbReference>
<dbReference type="STRING" id="200361.A0A453NJM9"/>
<sequence>EARRLESLPFKSLLLGLIQRVGRDLSSREWVNSIKPESHGSMVASTEVVASSLLPFCPAEQGTGGYKSTQETIRSSSSMPPCVAGCHVAAVEAAAGDRGRDGDANRLQRAARRLLLHGGQVRRAAVPRLRAHAPGLQGRLRRHGGQAPLLRPRLRDARPSLVEDVRQGLLPQGKVKAGHEYDDATFERIFGQIYAAFGSPAPYSVFPDARPFLRWLRGEGIMAGVVTNADCRYRDVVLPALGLNQGSEWDFGVFSGVAGVEKPDRRIYEMALEAAGGVAPEEALHIGDSMSKDYAPARAVGMHALLLDRFGTADAERWRRSGAVVLPDLVSAREWLTRDPPAAHGGTNNAWAE</sequence>
<dbReference type="CDD" id="cd16415">
    <property type="entry name" value="HAD_dREG-2_like"/>
    <property type="match status" value="1"/>
</dbReference>
<dbReference type="Gene3D" id="3.40.50.1000">
    <property type="entry name" value="HAD superfamily/HAD-like"/>
    <property type="match status" value="1"/>
</dbReference>
<reference evidence="2" key="2">
    <citation type="journal article" date="2017" name="Nat. Plants">
        <title>The Aegilops tauschii genome reveals multiple impacts of transposons.</title>
        <authorList>
            <person name="Zhao G."/>
            <person name="Zou C."/>
            <person name="Li K."/>
            <person name="Wang K."/>
            <person name="Li T."/>
            <person name="Gao L."/>
            <person name="Zhang X."/>
            <person name="Wang H."/>
            <person name="Yang Z."/>
            <person name="Liu X."/>
            <person name="Jiang W."/>
            <person name="Mao L."/>
            <person name="Kong X."/>
            <person name="Jiao Y."/>
            <person name="Jia J."/>
        </authorList>
    </citation>
    <scope>NUCLEOTIDE SEQUENCE [LARGE SCALE GENOMIC DNA]</scope>
    <source>
        <strain evidence="2">cv. AL8/78</strain>
    </source>
</reference>
<dbReference type="Gramene" id="AET6Gv20397800.2">
    <property type="protein sequence ID" value="AET6Gv20397800.2"/>
    <property type="gene ID" value="AET6Gv20397800"/>
</dbReference>
<evidence type="ECO:0008006" key="3">
    <source>
        <dbReference type="Google" id="ProtNLM"/>
    </source>
</evidence>
<reference evidence="1" key="4">
    <citation type="submission" date="2019-03" db="UniProtKB">
        <authorList>
            <consortium name="EnsemblPlants"/>
        </authorList>
    </citation>
    <scope>IDENTIFICATION</scope>
</reference>
<dbReference type="EnsemblPlants" id="AET6Gv20397800.2">
    <property type="protein sequence ID" value="AET6Gv20397800.2"/>
    <property type="gene ID" value="AET6Gv20397800"/>
</dbReference>
<proteinExistence type="predicted"/>
<accession>A0A453NJM9</accession>
<dbReference type="InterPro" id="IPR023214">
    <property type="entry name" value="HAD_sf"/>
</dbReference>
<dbReference type="PANTHER" id="PTHR47105">
    <property type="entry name" value="OS02G0173600 PROTEIN"/>
    <property type="match status" value="1"/>
</dbReference>
<keyword evidence="2" id="KW-1185">Reference proteome</keyword>